<dbReference type="EMBL" id="JAGDEL010000021">
    <property type="protein sequence ID" value="MBO1514269.1"/>
    <property type="molecule type" value="Genomic_DNA"/>
</dbReference>
<gene>
    <name evidence="2" type="ORF">I7822_21840</name>
</gene>
<keyword evidence="3" id="KW-1185">Reference proteome</keyword>
<sequence>MVMTIELATSSVLTAIQTTGYFAPFFFILFHLFRQFLLIPIAVVCIAGGVLFGAELGSIFSVIGLTGSSIIFYLFSKGFPTLLQRFVKMKVKWLGTYTNLSIGQIIILRMIPFVNFSLISLCILDKTKTFRGYTKLSFLTHIPSALCFTFLGAAIQSLSPIILAVILVMLVVLVYFFREKQVLIKWNDFFVREKV</sequence>
<feature type="transmembrane region" description="Helical" evidence="1">
    <location>
        <begin position="96"/>
        <end position="124"/>
    </location>
</feature>
<comment type="caution">
    <text evidence="2">The sequence shown here is derived from an EMBL/GenBank/DDBJ whole genome shotgun (WGS) entry which is preliminary data.</text>
</comment>
<feature type="transmembrane region" description="Helical" evidence="1">
    <location>
        <begin position="36"/>
        <end position="54"/>
    </location>
</feature>
<protein>
    <submittedName>
        <fullName evidence="2">TVP38/TMEM64 family protein</fullName>
    </submittedName>
</protein>
<evidence type="ECO:0000256" key="1">
    <source>
        <dbReference type="SAM" id="Phobius"/>
    </source>
</evidence>
<feature type="transmembrane region" description="Helical" evidence="1">
    <location>
        <begin position="161"/>
        <end position="177"/>
    </location>
</feature>
<dbReference type="Proteomes" id="UP000663981">
    <property type="component" value="Unassembled WGS sequence"/>
</dbReference>
<feature type="transmembrane region" description="Helical" evidence="1">
    <location>
        <begin position="59"/>
        <end position="76"/>
    </location>
</feature>
<keyword evidence="1" id="KW-0472">Membrane</keyword>
<keyword evidence="1" id="KW-0812">Transmembrane</keyword>
<evidence type="ECO:0000313" key="2">
    <source>
        <dbReference type="EMBL" id="MBO1514269.1"/>
    </source>
</evidence>
<keyword evidence="1" id="KW-1133">Transmembrane helix</keyword>
<feature type="transmembrane region" description="Helical" evidence="1">
    <location>
        <begin position="136"/>
        <end position="155"/>
    </location>
</feature>
<organism evidence="2 3">
    <name type="scientific">Metabacillus bambusae</name>
    <dbReference type="NCBI Taxonomy" id="2795218"/>
    <lineage>
        <taxon>Bacteria</taxon>
        <taxon>Bacillati</taxon>
        <taxon>Bacillota</taxon>
        <taxon>Bacilli</taxon>
        <taxon>Bacillales</taxon>
        <taxon>Bacillaceae</taxon>
        <taxon>Metabacillus</taxon>
    </lineage>
</organism>
<name>A0ABS3N8F1_9BACI</name>
<reference evidence="2 3" key="1">
    <citation type="submission" date="2021-03" db="EMBL/GenBank/DDBJ databases">
        <title>Whole genome sequence of Metabacillus bambusae BG109.</title>
        <authorList>
            <person name="Jeong J.W."/>
        </authorList>
    </citation>
    <scope>NUCLEOTIDE SEQUENCE [LARGE SCALE GENOMIC DNA]</scope>
    <source>
        <strain evidence="2 3">BG109</strain>
    </source>
</reference>
<accession>A0ABS3N8F1</accession>
<evidence type="ECO:0000313" key="3">
    <source>
        <dbReference type="Proteomes" id="UP000663981"/>
    </source>
</evidence>
<proteinExistence type="predicted"/>
<feature type="transmembrane region" description="Helical" evidence="1">
    <location>
        <begin position="12"/>
        <end position="30"/>
    </location>
</feature>